<evidence type="ECO:0000313" key="1">
    <source>
        <dbReference type="EMBL" id="MBX60092.1"/>
    </source>
</evidence>
<proteinExistence type="predicted"/>
<protein>
    <submittedName>
        <fullName evidence="1">Uncharacterized protein</fullName>
    </submittedName>
</protein>
<dbReference type="EMBL" id="GGEC01079608">
    <property type="protein sequence ID" value="MBX60092.1"/>
    <property type="molecule type" value="Transcribed_RNA"/>
</dbReference>
<accession>A0A2P2PZC8</accession>
<sequence length="14" mass="1692">MTSIKFHIKFVQVN</sequence>
<reference evidence="1" key="1">
    <citation type="submission" date="2018-02" db="EMBL/GenBank/DDBJ databases">
        <title>Rhizophora mucronata_Transcriptome.</title>
        <authorList>
            <person name="Meera S.P."/>
            <person name="Sreeshan A."/>
            <person name="Augustine A."/>
        </authorList>
    </citation>
    <scope>NUCLEOTIDE SEQUENCE</scope>
    <source>
        <tissue evidence="1">Leaf</tissue>
    </source>
</reference>
<organism evidence="1">
    <name type="scientific">Rhizophora mucronata</name>
    <name type="common">Asiatic mangrove</name>
    <dbReference type="NCBI Taxonomy" id="61149"/>
    <lineage>
        <taxon>Eukaryota</taxon>
        <taxon>Viridiplantae</taxon>
        <taxon>Streptophyta</taxon>
        <taxon>Embryophyta</taxon>
        <taxon>Tracheophyta</taxon>
        <taxon>Spermatophyta</taxon>
        <taxon>Magnoliopsida</taxon>
        <taxon>eudicotyledons</taxon>
        <taxon>Gunneridae</taxon>
        <taxon>Pentapetalae</taxon>
        <taxon>rosids</taxon>
        <taxon>fabids</taxon>
        <taxon>Malpighiales</taxon>
        <taxon>Rhizophoraceae</taxon>
        <taxon>Rhizophora</taxon>
    </lineage>
</organism>
<name>A0A2P2PZC8_RHIMU</name>